<dbReference type="RefSeq" id="WP_021817707.1">
    <property type="nucleotide sequence ID" value="NZ_AVBC01000016.1"/>
</dbReference>
<dbReference type="AlphaFoldDB" id="W1NAX3"/>
<dbReference type="eggNOG" id="ENOG5033IGC">
    <property type="taxonomic scope" value="Bacteria"/>
</dbReference>
<dbReference type="Proteomes" id="UP000019113">
    <property type="component" value="Unassembled WGS sequence"/>
</dbReference>
<feature type="domain" description="DUF4123" evidence="1">
    <location>
        <begin position="27"/>
        <end position="148"/>
    </location>
</feature>
<dbReference type="KEGG" id="hhu:AR456_09160"/>
<protein>
    <recommendedName>
        <fullName evidence="1">DUF4123 domain-containing protein</fullName>
    </recommendedName>
</protein>
<dbReference type="InterPro" id="IPR025391">
    <property type="entry name" value="DUF4123"/>
</dbReference>
<reference evidence="2 3" key="1">
    <citation type="submission" date="2013-08" db="EMBL/GenBank/DDBJ databases">
        <title>draft genome of Halomonas huanghegensis, strain BJGMM-B45T.</title>
        <authorList>
            <person name="Miao C."/>
            <person name="Wan Y."/>
            <person name="Jin W."/>
        </authorList>
    </citation>
    <scope>NUCLEOTIDE SEQUENCE [LARGE SCALE GENOMIC DNA]</scope>
    <source>
        <strain evidence="2 3">BJGMM-B45</strain>
    </source>
</reference>
<proteinExistence type="predicted"/>
<evidence type="ECO:0000259" key="1">
    <source>
        <dbReference type="Pfam" id="PF13503"/>
    </source>
</evidence>
<name>W1NAX3_9GAMM</name>
<dbReference type="PATRIC" id="fig|1178482.3.peg.767"/>
<sequence>MDHLHMQADPRLIRLLSQANAEQLDGYLLVDLSISPLTQRLILRLHEQQRTLSLFQGTPEEGFSHIAPHLIRWGDLSATERNQVIDLDQQVPAFAWLWTSNEETPSPFSHLKSQMDMRLPNGDLAMLRYYDPHVWMKLMDILDEEQKKELIGPVQYWSVNVGQQRHVFDSQGTPI</sequence>
<dbReference type="OrthoDB" id="6184033at2"/>
<gene>
    <name evidence="2" type="ORF">BJB45_18895</name>
</gene>
<evidence type="ECO:0000313" key="3">
    <source>
        <dbReference type="Proteomes" id="UP000019113"/>
    </source>
</evidence>
<dbReference type="EMBL" id="AVBC01000016">
    <property type="protein sequence ID" value="ERL52648.1"/>
    <property type="molecule type" value="Genomic_DNA"/>
</dbReference>
<dbReference type="STRING" id="1178482.AR456_09160"/>
<evidence type="ECO:0000313" key="2">
    <source>
        <dbReference type="EMBL" id="ERL52648.1"/>
    </source>
</evidence>
<comment type="caution">
    <text evidence="2">The sequence shown here is derived from an EMBL/GenBank/DDBJ whole genome shotgun (WGS) entry which is preliminary data.</text>
</comment>
<keyword evidence="3" id="KW-1185">Reference proteome</keyword>
<dbReference type="Pfam" id="PF13503">
    <property type="entry name" value="DUF4123"/>
    <property type="match status" value="1"/>
</dbReference>
<organism evidence="2 3">
    <name type="scientific">Halomonas huangheensis</name>
    <dbReference type="NCBI Taxonomy" id="1178482"/>
    <lineage>
        <taxon>Bacteria</taxon>
        <taxon>Pseudomonadati</taxon>
        <taxon>Pseudomonadota</taxon>
        <taxon>Gammaproteobacteria</taxon>
        <taxon>Oceanospirillales</taxon>
        <taxon>Halomonadaceae</taxon>
        <taxon>Halomonas</taxon>
    </lineage>
</organism>
<accession>W1NAX3</accession>